<dbReference type="RefSeq" id="WP_353529737.1">
    <property type="nucleotide sequence ID" value="NZ_JBBMEX010000002.1"/>
</dbReference>
<keyword evidence="2" id="KW-1185">Reference proteome</keyword>
<protein>
    <submittedName>
        <fullName evidence="1">AP2 domain-containing protein</fullName>
    </submittedName>
</protein>
<dbReference type="Proteomes" id="UP001454489">
    <property type="component" value="Unassembled WGS sequence"/>
</dbReference>
<comment type="caution">
    <text evidence="1">The sequence shown here is derived from an EMBL/GenBank/DDBJ whole genome shotgun (WGS) entry which is preliminary data.</text>
</comment>
<accession>A0ABV1HAK5</accession>
<name>A0ABV1HAK5_9FIRM</name>
<proteinExistence type="predicted"/>
<organism evidence="1 2">
    <name type="scientific">Maccoyibacter intestinihominis</name>
    <dbReference type="NCBI Taxonomy" id="3133499"/>
    <lineage>
        <taxon>Bacteria</taxon>
        <taxon>Bacillati</taxon>
        <taxon>Bacillota</taxon>
        <taxon>Clostridia</taxon>
        <taxon>Lachnospirales</taxon>
        <taxon>Lachnospiraceae</taxon>
        <taxon>Maccoyibacter</taxon>
    </lineage>
</organism>
<sequence>MKYPKDIAGMKFGRLTAIKKVGTKGNGKGSKSIWLCRCDCGNEKEILRNSLVSGTTKSCGCLEKEVKATMHLKHGMAKSRIWNIWTGMRDRCSRPNNKNYQRYGGRGICVCPEWDSDFQNFYDWSMENGYSDDLTIDRIDNDGNYEPSNCRWVTRKEQTRNRSITKTIPLARIAEIDGITYQAAYDKYVRCNVSNLKGARNRKKIKV</sequence>
<reference evidence="1 2" key="1">
    <citation type="submission" date="2024-03" db="EMBL/GenBank/DDBJ databases">
        <title>Human intestinal bacterial collection.</title>
        <authorList>
            <person name="Pauvert C."/>
            <person name="Hitch T.C.A."/>
            <person name="Clavel T."/>
        </authorList>
    </citation>
    <scope>NUCLEOTIDE SEQUENCE [LARGE SCALE GENOMIC DNA]</scope>
    <source>
        <strain evidence="1 2">CLA-AA-H185</strain>
    </source>
</reference>
<evidence type="ECO:0000313" key="2">
    <source>
        <dbReference type="Proteomes" id="UP001454489"/>
    </source>
</evidence>
<gene>
    <name evidence="1" type="ORF">WMO43_02325</name>
</gene>
<evidence type="ECO:0000313" key="1">
    <source>
        <dbReference type="EMBL" id="MEQ2556719.1"/>
    </source>
</evidence>
<dbReference type="EMBL" id="JBBMEX010000002">
    <property type="protein sequence ID" value="MEQ2556719.1"/>
    <property type="molecule type" value="Genomic_DNA"/>
</dbReference>